<evidence type="ECO:0000313" key="8">
    <source>
        <dbReference type="Proteomes" id="UP000075430"/>
    </source>
</evidence>
<keyword evidence="3 4" id="KW-0560">Oxidoreductase</keyword>
<dbReference type="OrthoDB" id="9793586at2"/>
<evidence type="ECO:0000259" key="5">
    <source>
        <dbReference type="Pfam" id="PF02558"/>
    </source>
</evidence>
<dbReference type="FunFam" id="3.40.50.720:FF:000307">
    <property type="entry name" value="2-dehydropantoate 2-reductase"/>
    <property type="match status" value="1"/>
</dbReference>
<organism evidence="7 8">
    <name type="scientific">Bacillus nakamurai</name>
    <dbReference type="NCBI Taxonomy" id="1793963"/>
    <lineage>
        <taxon>Bacteria</taxon>
        <taxon>Bacillati</taxon>
        <taxon>Bacillota</taxon>
        <taxon>Bacilli</taxon>
        <taxon>Bacillales</taxon>
        <taxon>Bacillaceae</taxon>
        <taxon>Bacillus</taxon>
    </lineage>
</organism>
<keyword evidence="8" id="KW-1185">Reference proteome</keyword>
<dbReference type="EC" id="1.1.1.169" evidence="4"/>
<evidence type="ECO:0000256" key="1">
    <source>
        <dbReference type="ARBA" id="ARBA00007870"/>
    </source>
</evidence>
<dbReference type="GO" id="GO:0008677">
    <property type="term" value="F:2-dehydropantoate 2-reductase activity"/>
    <property type="evidence" value="ECO:0007669"/>
    <property type="project" value="UniProtKB-EC"/>
</dbReference>
<comment type="function">
    <text evidence="4">Catalyzes the NADPH-dependent reduction of ketopantoate into pantoic acid.</text>
</comment>
<accession>A0A150F664</accession>
<dbReference type="RefSeq" id="WP_061522044.1">
    <property type="nucleotide sequence ID" value="NZ_JARLZY010000032.1"/>
</dbReference>
<dbReference type="Pfam" id="PF02558">
    <property type="entry name" value="ApbA"/>
    <property type="match status" value="1"/>
</dbReference>
<dbReference type="AlphaFoldDB" id="A0A150F664"/>
<comment type="catalytic activity">
    <reaction evidence="4">
        <text>(R)-pantoate + NADP(+) = 2-dehydropantoate + NADPH + H(+)</text>
        <dbReference type="Rhea" id="RHEA:16233"/>
        <dbReference type="ChEBI" id="CHEBI:11561"/>
        <dbReference type="ChEBI" id="CHEBI:15378"/>
        <dbReference type="ChEBI" id="CHEBI:15980"/>
        <dbReference type="ChEBI" id="CHEBI:57783"/>
        <dbReference type="ChEBI" id="CHEBI:58349"/>
        <dbReference type="EC" id="1.1.1.169"/>
    </reaction>
</comment>
<comment type="similarity">
    <text evidence="1 4">Belongs to the ketopantoate reductase family.</text>
</comment>
<evidence type="ECO:0000256" key="4">
    <source>
        <dbReference type="RuleBase" id="RU362068"/>
    </source>
</evidence>
<dbReference type="STRING" id="1793963.AXI58_17445"/>
<proteinExistence type="inferred from homology"/>
<keyword evidence="4" id="KW-0566">Pantothenate biosynthesis</keyword>
<dbReference type="InterPro" id="IPR036291">
    <property type="entry name" value="NAD(P)-bd_dom_sf"/>
</dbReference>
<reference evidence="8" key="1">
    <citation type="submission" date="2016-02" db="EMBL/GenBank/DDBJ databases">
        <authorList>
            <person name="Dunlap C."/>
        </authorList>
    </citation>
    <scope>NUCLEOTIDE SEQUENCE [LARGE SCALE GENOMIC DNA]</scope>
    <source>
        <strain evidence="8">NRRL B-41092</strain>
    </source>
</reference>
<dbReference type="InterPro" id="IPR013752">
    <property type="entry name" value="KPA_reductase"/>
</dbReference>
<keyword evidence="2 4" id="KW-0521">NADP</keyword>
<gene>
    <name evidence="7" type="ORF">AXI58_17445</name>
</gene>
<dbReference type="InterPro" id="IPR003710">
    <property type="entry name" value="ApbA"/>
</dbReference>
<dbReference type="SUPFAM" id="SSF48179">
    <property type="entry name" value="6-phosphogluconate dehydrogenase C-terminal domain-like"/>
    <property type="match status" value="1"/>
</dbReference>
<evidence type="ECO:0000256" key="2">
    <source>
        <dbReference type="ARBA" id="ARBA00022857"/>
    </source>
</evidence>
<feature type="domain" description="Ketopantoate reductase C-terminal" evidence="6">
    <location>
        <begin position="177"/>
        <end position="297"/>
    </location>
</feature>
<comment type="caution">
    <text evidence="7">The sequence shown here is derived from an EMBL/GenBank/DDBJ whole genome shotgun (WGS) entry which is preliminary data.</text>
</comment>
<dbReference type="InterPro" id="IPR008927">
    <property type="entry name" value="6-PGluconate_DH-like_C_sf"/>
</dbReference>
<name>A0A150F664_9BACI</name>
<dbReference type="PANTHER" id="PTHR21708">
    <property type="entry name" value="PROBABLE 2-DEHYDROPANTOATE 2-REDUCTASE"/>
    <property type="match status" value="1"/>
</dbReference>
<dbReference type="Pfam" id="PF08546">
    <property type="entry name" value="ApbA_C"/>
    <property type="match status" value="1"/>
</dbReference>
<dbReference type="Proteomes" id="UP000075430">
    <property type="component" value="Unassembled WGS sequence"/>
</dbReference>
<dbReference type="Gene3D" id="1.10.1040.10">
    <property type="entry name" value="N-(1-d-carboxylethyl)-l-norvaline Dehydrogenase, domain 2"/>
    <property type="match status" value="1"/>
</dbReference>
<dbReference type="SUPFAM" id="SSF51735">
    <property type="entry name" value="NAD(P)-binding Rossmann-fold domains"/>
    <property type="match status" value="1"/>
</dbReference>
<dbReference type="Gene3D" id="3.40.50.720">
    <property type="entry name" value="NAD(P)-binding Rossmann-like Domain"/>
    <property type="match status" value="1"/>
</dbReference>
<dbReference type="InterPro" id="IPR051402">
    <property type="entry name" value="KPR-Related"/>
</dbReference>
<dbReference type="InterPro" id="IPR013328">
    <property type="entry name" value="6PGD_dom2"/>
</dbReference>
<sequence length="302" mass="33449">MKFLIAGAGGVGGYIGARLAEKGNDVTFLVRQKRAEQLKQTGLTVKSEKGDVSINPALISAGDKGEFDAVIIASKAYSLKQVIKDVNPFVHASTVIIPFLNGYRHYNELFDAFSKQQVLGGLCFIESALNEKGEILHTSAAHRFVFGEWSGERTERIRELEKAFADVKAEVIVSTHIEKDIWKKYMFIAAQAGVTSLFQKPVGPILDTESGRNTAKRLFAEIGAIFRSDGVPADPNLEEESYRTLTSMSYHMKSSMLRDMERGQMTEGDHLHGFLLEKAKRLSVETPVLETVCANLQIYDAK</sequence>
<dbReference type="FunFam" id="1.10.1040.10:FF:000017">
    <property type="entry name" value="2-dehydropantoate 2-reductase"/>
    <property type="match status" value="1"/>
</dbReference>
<comment type="pathway">
    <text evidence="4">Cofactor biosynthesis; (R)-pantothenate biosynthesis; (R)-pantoate from 3-methyl-2-oxobutanoate: step 2/2.</text>
</comment>
<dbReference type="InterPro" id="IPR013332">
    <property type="entry name" value="KPR_N"/>
</dbReference>
<feature type="domain" description="Ketopantoate reductase N-terminal" evidence="5">
    <location>
        <begin position="4"/>
        <end position="150"/>
    </location>
</feature>
<dbReference type="GO" id="GO:0005737">
    <property type="term" value="C:cytoplasm"/>
    <property type="evidence" value="ECO:0007669"/>
    <property type="project" value="TreeGrafter"/>
</dbReference>
<evidence type="ECO:0000256" key="3">
    <source>
        <dbReference type="ARBA" id="ARBA00023002"/>
    </source>
</evidence>
<dbReference type="GO" id="GO:0015940">
    <property type="term" value="P:pantothenate biosynthetic process"/>
    <property type="evidence" value="ECO:0007669"/>
    <property type="project" value="UniProtKB-UniPathway"/>
</dbReference>
<dbReference type="PANTHER" id="PTHR21708:SF26">
    <property type="entry name" value="2-DEHYDROPANTOATE 2-REDUCTASE"/>
    <property type="match status" value="1"/>
</dbReference>
<evidence type="ECO:0000313" key="7">
    <source>
        <dbReference type="EMBL" id="KXZ17967.1"/>
    </source>
</evidence>
<evidence type="ECO:0000259" key="6">
    <source>
        <dbReference type="Pfam" id="PF08546"/>
    </source>
</evidence>
<dbReference type="EMBL" id="LSBA01000018">
    <property type="protein sequence ID" value="KXZ17967.1"/>
    <property type="molecule type" value="Genomic_DNA"/>
</dbReference>
<protein>
    <recommendedName>
        <fullName evidence="4">2-dehydropantoate 2-reductase</fullName>
        <ecNumber evidence="4">1.1.1.169</ecNumber>
    </recommendedName>
    <alternativeName>
        <fullName evidence="4">Ketopantoate reductase</fullName>
    </alternativeName>
</protein>
<dbReference type="UniPathway" id="UPA00028">
    <property type="reaction ID" value="UER00004"/>
</dbReference>
<dbReference type="NCBIfam" id="TIGR00745">
    <property type="entry name" value="apbA_panE"/>
    <property type="match status" value="1"/>
</dbReference>